<dbReference type="Proteomes" id="UP001367508">
    <property type="component" value="Unassembled WGS sequence"/>
</dbReference>
<organism evidence="1 2">
    <name type="scientific">Canavalia gladiata</name>
    <name type="common">Sword bean</name>
    <name type="synonym">Dolichos gladiatus</name>
    <dbReference type="NCBI Taxonomy" id="3824"/>
    <lineage>
        <taxon>Eukaryota</taxon>
        <taxon>Viridiplantae</taxon>
        <taxon>Streptophyta</taxon>
        <taxon>Embryophyta</taxon>
        <taxon>Tracheophyta</taxon>
        <taxon>Spermatophyta</taxon>
        <taxon>Magnoliopsida</taxon>
        <taxon>eudicotyledons</taxon>
        <taxon>Gunneridae</taxon>
        <taxon>Pentapetalae</taxon>
        <taxon>rosids</taxon>
        <taxon>fabids</taxon>
        <taxon>Fabales</taxon>
        <taxon>Fabaceae</taxon>
        <taxon>Papilionoideae</taxon>
        <taxon>50 kb inversion clade</taxon>
        <taxon>NPAAA clade</taxon>
        <taxon>indigoferoid/millettioid clade</taxon>
        <taxon>Phaseoleae</taxon>
        <taxon>Canavalia</taxon>
    </lineage>
</organism>
<proteinExistence type="predicted"/>
<sequence>MRGLSFSVNGYPLQLFVCLKKKVGAEVETHALRDHNMYEYVISDGKPQRIKKTTCRSPTWLHYSHFPSVPTSCESLKAKEQKSTLAFHLALDA</sequence>
<accession>A0AAN9PM07</accession>
<evidence type="ECO:0000313" key="2">
    <source>
        <dbReference type="Proteomes" id="UP001367508"/>
    </source>
</evidence>
<keyword evidence="2" id="KW-1185">Reference proteome</keyword>
<name>A0AAN9PM07_CANGL</name>
<protein>
    <submittedName>
        <fullName evidence="1">Uncharacterized protein</fullName>
    </submittedName>
</protein>
<reference evidence="1 2" key="1">
    <citation type="submission" date="2024-01" db="EMBL/GenBank/DDBJ databases">
        <title>The genomes of 5 underutilized Papilionoideae crops provide insights into root nodulation and disease resistanc.</title>
        <authorList>
            <person name="Jiang F."/>
        </authorList>
    </citation>
    <scope>NUCLEOTIDE SEQUENCE [LARGE SCALE GENOMIC DNA]</scope>
    <source>
        <strain evidence="1">LVBAO_FW01</strain>
        <tissue evidence="1">Leaves</tissue>
    </source>
</reference>
<gene>
    <name evidence="1" type="ORF">VNO77_42446</name>
</gene>
<dbReference type="AlphaFoldDB" id="A0AAN9PM07"/>
<dbReference type="EMBL" id="JAYMYQ010000011">
    <property type="protein sequence ID" value="KAK7304565.1"/>
    <property type="molecule type" value="Genomic_DNA"/>
</dbReference>
<evidence type="ECO:0000313" key="1">
    <source>
        <dbReference type="EMBL" id="KAK7304565.1"/>
    </source>
</evidence>
<comment type="caution">
    <text evidence="1">The sequence shown here is derived from an EMBL/GenBank/DDBJ whole genome shotgun (WGS) entry which is preliminary data.</text>
</comment>